<dbReference type="KEGG" id="hcu:MUN79_16690"/>
<dbReference type="AlphaFoldDB" id="A0A8T9PYQ5"/>
<dbReference type="Proteomes" id="UP000831796">
    <property type="component" value="Chromosome"/>
</dbReference>
<evidence type="ECO:0000259" key="1">
    <source>
        <dbReference type="Pfam" id="PF01833"/>
    </source>
</evidence>
<dbReference type="InterPro" id="IPR013783">
    <property type="entry name" value="Ig-like_fold"/>
</dbReference>
<evidence type="ECO:0000313" key="2">
    <source>
        <dbReference type="EMBL" id="UOQ70374.1"/>
    </source>
</evidence>
<dbReference type="Pfam" id="PF01833">
    <property type="entry name" value="TIG"/>
    <property type="match status" value="2"/>
</dbReference>
<proteinExistence type="predicted"/>
<dbReference type="EMBL" id="CP095046">
    <property type="protein sequence ID" value="UOQ70374.1"/>
    <property type="molecule type" value="Genomic_DNA"/>
</dbReference>
<protein>
    <submittedName>
        <fullName evidence="2">Ferritin-like domain-containing protein</fullName>
    </submittedName>
</protein>
<sequence length="399" mass="40763">MKSMLPVSIRREAVATPVLPGRRSFLFYSGAGMALGSLWLAGCKDDEVTPAPVPAPTLTSFTPSTGTPGTTITVTGTNFAGTTAVTVGGAAAPFTVVSATTLTLTIPATATTGSIAVSTPGGTATSTTPLTVLPPASTITSFTPASAFPGATVTLTGTNFTGATGVTVGGVAVATYSVVNATTLTLVVPNTAQTGLIVITTPSGTGTSTTPLTVLPLYVNVGSGDLGVLNYAYALEQLEAAFYEAVKKGAYYAQAPVAEKQALADISNHENVHRDLLRNVLGNNAIKTLETDFSSIDVTSRSQVLAAARQFEDLGVAAYNGAARFLTNPAYLALAGKIVSVEARHAGLIRDLVSYNSFVDADVVNVSRGLELSKRPAVVAELVNTYLEPGSKLDVSGLK</sequence>
<gene>
    <name evidence="2" type="ORF">MUN79_16690</name>
</gene>
<organism evidence="2 3">
    <name type="scientific">Hymenobacter cellulosilyticus</name>
    <dbReference type="NCBI Taxonomy" id="2932248"/>
    <lineage>
        <taxon>Bacteria</taxon>
        <taxon>Pseudomonadati</taxon>
        <taxon>Bacteroidota</taxon>
        <taxon>Cytophagia</taxon>
        <taxon>Cytophagales</taxon>
        <taxon>Hymenobacteraceae</taxon>
        <taxon>Hymenobacter</taxon>
    </lineage>
</organism>
<dbReference type="Pfam" id="PF13668">
    <property type="entry name" value="Ferritin_2"/>
    <property type="match status" value="1"/>
</dbReference>
<dbReference type="InterPro" id="IPR014756">
    <property type="entry name" value="Ig_E-set"/>
</dbReference>
<dbReference type="SUPFAM" id="SSF81296">
    <property type="entry name" value="E set domains"/>
    <property type="match status" value="2"/>
</dbReference>
<feature type="domain" description="IPT/TIG" evidence="1">
    <location>
        <begin position="56"/>
        <end position="129"/>
    </location>
</feature>
<reference evidence="2" key="1">
    <citation type="submission" date="2022-04" db="EMBL/GenBank/DDBJ databases">
        <title>Hymenobacter sp. isolated from the air.</title>
        <authorList>
            <person name="Won M."/>
            <person name="Lee C.-M."/>
            <person name="Woen H.-Y."/>
            <person name="Kwon S.-W."/>
        </authorList>
    </citation>
    <scope>NUCLEOTIDE SEQUENCE</scope>
    <source>
        <strain evidence="2">5116S-3</strain>
    </source>
</reference>
<accession>A0A8T9PYQ5</accession>
<dbReference type="RefSeq" id="WP_244673796.1">
    <property type="nucleotide sequence ID" value="NZ_CP095046.1"/>
</dbReference>
<dbReference type="SUPFAM" id="SSF47240">
    <property type="entry name" value="Ferritin-like"/>
    <property type="match status" value="1"/>
</dbReference>
<dbReference type="CDD" id="cd00657">
    <property type="entry name" value="Ferritin_like"/>
    <property type="match status" value="1"/>
</dbReference>
<dbReference type="CDD" id="cd00102">
    <property type="entry name" value="IPT"/>
    <property type="match status" value="1"/>
</dbReference>
<dbReference type="InterPro" id="IPR009078">
    <property type="entry name" value="Ferritin-like_SF"/>
</dbReference>
<evidence type="ECO:0000313" key="3">
    <source>
        <dbReference type="Proteomes" id="UP000831796"/>
    </source>
</evidence>
<name>A0A8T9PYQ5_9BACT</name>
<dbReference type="Gene3D" id="2.60.40.10">
    <property type="entry name" value="Immunoglobulins"/>
    <property type="match status" value="2"/>
</dbReference>
<feature type="domain" description="IPT/TIG" evidence="1">
    <location>
        <begin position="138"/>
        <end position="211"/>
    </location>
</feature>
<keyword evidence="3" id="KW-1185">Reference proteome</keyword>
<dbReference type="InterPro" id="IPR002909">
    <property type="entry name" value="IPT_dom"/>
</dbReference>